<feature type="binding site" evidence="4">
    <location>
        <position position="279"/>
    </location>
    <ligand>
        <name>S-adenosyl-L-methionine</name>
        <dbReference type="ChEBI" id="CHEBI:59789"/>
    </ligand>
</feature>
<keyword evidence="1 4" id="KW-0489">Methyltransferase</keyword>
<dbReference type="InterPro" id="IPR010280">
    <property type="entry name" value="U5_MeTrfase_fam"/>
</dbReference>
<dbReference type="Proteomes" id="UP001596302">
    <property type="component" value="Unassembled WGS sequence"/>
</dbReference>
<feature type="binding site" evidence="4">
    <location>
        <position position="255"/>
    </location>
    <ligand>
        <name>S-adenosyl-L-methionine</name>
        <dbReference type="ChEBI" id="CHEBI:59789"/>
    </ligand>
</feature>
<dbReference type="InterPro" id="IPR002792">
    <property type="entry name" value="TRAM_dom"/>
</dbReference>
<organism evidence="6 7">
    <name type="scientific">Pseudonocardia hispaniensis</name>
    <dbReference type="NCBI Taxonomy" id="904933"/>
    <lineage>
        <taxon>Bacteria</taxon>
        <taxon>Bacillati</taxon>
        <taxon>Actinomycetota</taxon>
        <taxon>Actinomycetes</taxon>
        <taxon>Pseudonocardiales</taxon>
        <taxon>Pseudonocardiaceae</taxon>
        <taxon>Pseudonocardia</taxon>
    </lineage>
</organism>
<dbReference type="Gene3D" id="3.40.50.150">
    <property type="entry name" value="Vaccinia Virus protein VP39"/>
    <property type="match status" value="2"/>
</dbReference>
<dbReference type="GO" id="GO:0008168">
    <property type="term" value="F:methyltransferase activity"/>
    <property type="evidence" value="ECO:0007669"/>
    <property type="project" value="UniProtKB-KW"/>
</dbReference>
<keyword evidence="2 4" id="KW-0808">Transferase</keyword>
<keyword evidence="7" id="KW-1185">Reference proteome</keyword>
<evidence type="ECO:0000259" key="5">
    <source>
        <dbReference type="Pfam" id="PF01938"/>
    </source>
</evidence>
<comment type="similarity">
    <text evidence="4">Belongs to the class I-like SAM-binding methyltransferase superfamily. RNA M5U methyltransferase family.</text>
</comment>
<protein>
    <submittedName>
        <fullName evidence="6">Class I SAM-dependent RNA methyltransferase</fullName>
        <ecNumber evidence="6">2.1.1.-</ecNumber>
    </submittedName>
</protein>
<dbReference type="Pfam" id="PF05958">
    <property type="entry name" value="tRNA_U5-meth_tr"/>
    <property type="match status" value="1"/>
</dbReference>
<evidence type="ECO:0000313" key="7">
    <source>
        <dbReference type="Proteomes" id="UP001596302"/>
    </source>
</evidence>
<dbReference type="CDD" id="cd02440">
    <property type="entry name" value="AdoMet_MTases"/>
    <property type="match status" value="1"/>
</dbReference>
<dbReference type="InterPro" id="IPR030391">
    <property type="entry name" value="MeTrfase_TrmA_CS"/>
</dbReference>
<evidence type="ECO:0000256" key="2">
    <source>
        <dbReference type="ARBA" id="ARBA00022679"/>
    </source>
</evidence>
<feature type="domain" description="TRAM" evidence="5">
    <location>
        <begin position="16"/>
        <end position="59"/>
    </location>
</feature>
<feature type="binding site" evidence="4">
    <location>
        <position position="226"/>
    </location>
    <ligand>
        <name>S-adenosyl-L-methionine</name>
        <dbReference type="ChEBI" id="CHEBI:59789"/>
    </ligand>
</feature>
<dbReference type="Gene3D" id="2.40.50.140">
    <property type="entry name" value="Nucleic acid-binding proteins"/>
    <property type="match status" value="1"/>
</dbReference>
<dbReference type="InterPro" id="IPR012340">
    <property type="entry name" value="NA-bd_OB-fold"/>
</dbReference>
<keyword evidence="3 4" id="KW-0949">S-adenosyl-L-methionine</keyword>
<dbReference type="RefSeq" id="WP_379584134.1">
    <property type="nucleotide sequence ID" value="NZ_JBHSQW010000015.1"/>
</dbReference>
<dbReference type="EC" id="2.1.1.-" evidence="6"/>
<dbReference type="EMBL" id="JBHSQW010000015">
    <property type="protein sequence ID" value="MFC5994094.1"/>
    <property type="molecule type" value="Genomic_DNA"/>
</dbReference>
<accession>A0ABW1J002</accession>
<dbReference type="PROSITE" id="PS01231">
    <property type="entry name" value="TRMA_2"/>
    <property type="match status" value="1"/>
</dbReference>
<dbReference type="PROSITE" id="PS51687">
    <property type="entry name" value="SAM_MT_RNA_M5U"/>
    <property type="match status" value="1"/>
</dbReference>
<evidence type="ECO:0000256" key="3">
    <source>
        <dbReference type="ARBA" id="ARBA00022691"/>
    </source>
</evidence>
<dbReference type="Pfam" id="PF01938">
    <property type="entry name" value="TRAM"/>
    <property type="match status" value="1"/>
</dbReference>
<proteinExistence type="inferred from homology"/>
<dbReference type="SUPFAM" id="SSF53335">
    <property type="entry name" value="S-adenosyl-L-methionine-dependent methyltransferases"/>
    <property type="match status" value="1"/>
</dbReference>
<gene>
    <name evidence="6" type="ORF">ACFQE5_07700</name>
</gene>
<dbReference type="PANTHER" id="PTHR11061:SF30">
    <property type="entry name" value="TRNA (URACIL(54)-C(5))-METHYLTRANSFERASE"/>
    <property type="match status" value="1"/>
</dbReference>
<name>A0ABW1J002_9PSEU</name>
<comment type="caution">
    <text evidence="6">The sequence shown here is derived from an EMBL/GenBank/DDBJ whole genome shotgun (WGS) entry which is preliminary data.</text>
</comment>
<dbReference type="PANTHER" id="PTHR11061">
    <property type="entry name" value="RNA M5U METHYLTRANSFERASE"/>
    <property type="match status" value="1"/>
</dbReference>
<sequence length="394" mass="41212">MPASPAAAPLDWTDRVLELQIGPIAHGGHCVARHEGRVVFVRHALPGERVRAVVTEDAGGSFCRADAIGVLDAHPDRVEPACPWARAGGCGGCDLQHATPAAQRALKAEVVREQLRRLAGLDTDVTVAELPGGTLGWRSRVRLAVDAEGRAGLRAHRSHDVLPIADCPIAPPGLLGPVLAHPSAPGAEIEVAQDVDGRRHVDGRPGPVVQRAAGREWLLSPGVFWQVHPALPDALADVVSEWAAAPHGGIGWDLYGGVGLFAAVLAGQVGPEGRVTVVESSRRAVEDGRAALADLPQVDWRVGRVERLLGGLGERPDVVVADPPRKGLGGALVRALTAVAPARVIHVACDPAALARDIALFGDCGYRLAGLRAFDAFPMTHHVECVALLLPVSA</sequence>
<feature type="active site" description="Nucleophile" evidence="4">
    <location>
        <position position="349"/>
    </location>
</feature>
<evidence type="ECO:0000256" key="4">
    <source>
        <dbReference type="PROSITE-ProRule" id="PRU01024"/>
    </source>
</evidence>
<evidence type="ECO:0000256" key="1">
    <source>
        <dbReference type="ARBA" id="ARBA00022603"/>
    </source>
</evidence>
<reference evidence="7" key="1">
    <citation type="journal article" date="2019" name="Int. J. Syst. Evol. Microbiol.">
        <title>The Global Catalogue of Microorganisms (GCM) 10K type strain sequencing project: providing services to taxonomists for standard genome sequencing and annotation.</title>
        <authorList>
            <consortium name="The Broad Institute Genomics Platform"/>
            <consortium name="The Broad Institute Genome Sequencing Center for Infectious Disease"/>
            <person name="Wu L."/>
            <person name="Ma J."/>
        </authorList>
    </citation>
    <scope>NUCLEOTIDE SEQUENCE [LARGE SCALE GENOMIC DNA]</scope>
    <source>
        <strain evidence="7">CCM 8391</strain>
    </source>
</reference>
<dbReference type="GO" id="GO:0032259">
    <property type="term" value="P:methylation"/>
    <property type="evidence" value="ECO:0007669"/>
    <property type="project" value="UniProtKB-KW"/>
</dbReference>
<dbReference type="Gene3D" id="2.40.50.1070">
    <property type="match status" value="1"/>
</dbReference>
<dbReference type="InterPro" id="IPR029063">
    <property type="entry name" value="SAM-dependent_MTases_sf"/>
</dbReference>
<feature type="binding site" evidence="4">
    <location>
        <position position="322"/>
    </location>
    <ligand>
        <name>S-adenosyl-L-methionine</name>
        <dbReference type="ChEBI" id="CHEBI:59789"/>
    </ligand>
</feature>
<evidence type="ECO:0000313" key="6">
    <source>
        <dbReference type="EMBL" id="MFC5994094.1"/>
    </source>
</evidence>
<dbReference type="SUPFAM" id="SSF50249">
    <property type="entry name" value="Nucleic acid-binding proteins"/>
    <property type="match status" value="1"/>
</dbReference>